<evidence type="ECO:0000259" key="2">
    <source>
        <dbReference type="Pfam" id="PF25053"/>
    </source>
</evidence>
<keyword evidence="1" id="KW-0175">Coiled coil</keyword>
<sequence>MPPNAGVRGQSKLKDVCLVPGRARPGAVDQQLLQLTEEARLLSNTIATALQKTTNSGSDHRAFRSVQQAFRALWTRKELSELEAKLDNLRRRVDTALLMSLREDHLYWIAEWAAEKPIHLVQLNLNPRIVSKLFPDRWEQFESFGGGRELFGRKELQRAFDLMLSYHQVSFFAIDSLDELDGDPKDLVTFALTATKRRNVKLKRREPQHAQKVKDEAVGKAAGVFLWVYLVVESIAQRISNADRISDLQARLDAMPGDLEALFDKLFNRLDPIYFQHTCQLFCLQRTHMETAPSSPDVLQLFYADDEDIESGMREREALTPSELVRMCEEQAGRSEEMVRRLQSRCKGFLEMYEEGNRPPKIRYLHRTARGYLHSDKVWAIIREATDDPSFILEERWANAFIRFPKIYEPCVNYLSPFT</sequence>
<dbReference type="Pfam" id="PF25053">
    <property type="entry name" value="DUF7791"/>
    <property type="match status" value="1"/>
</dbReference>
<dbReference type="EMBL" id="MU005596">
    <property type="protein sequence ID" value="KAF2680540.1"/>
    <property type="molecule type" value="Genomic_DNA"/>
</dbReference>
<dbReference type="InterPro" id="IPR056693">
    <property type="entry name" value="DUF7791"/>
</dbReference>
<dbReference type="OrthoDB" id="443402at2759"/>
<gene>
    <name evidence="3" type="ORF">K458DRAFT_407282</name>
</gene>
<keyword evidence="4" id="KW-1185">Reference proteome</keyword>
<evidence type="ECO:0000313" key="3">
    <source>
        <dbReference type="EMBL" id="KAF2680540.1"/>
    </source>
</evidence>
<feature type="coiled-coil region" evidence="1">
    <location>
        <begin position="32"/>
        <end position="99"/>
    </location>
</feature>
<reference evidence="3" key="1">
    <citation type="journal article" date="2020" name="Stud. Mycol.">
        <title>101 Dothideomycetes genomes: a test case for predicting lifestyles and emergence of pathogens.</title>
        <authorList>
            <person name="Haridas S."/>
            <person name="Albert R."/>
            <person name="Binder M."/>
            <person name="Bloem J."/>
            <person name="Labutti K."/>
            <person name="Salamov A."/>
            <person name="Andreopoulos B."/>
            <person name="Baker S."/>
            <person name="Barry K."/>
            <person name="Bills G."/>
            <person name="Bluhm B."/>
            <person name="Cannon C."/>
            <person name="Castanera R."/>
            <person name="Culley D."/>
            <person name="Daum C."/>
            <person name="Ezra D."/>
            <person name="Gonzalez J."/>
            <person name="Henrissat B."/>
            <person name="Kuo A."/>
            <person name="Liang C."/>
            <person name="Lipzen A."/>
            <person name="Lutzoni F."/>
            <person name="Magnuson J."/>
            <person name="Mondo S."/>
            <person name="Nolan M."/>
            <person name="Ohm R."/>
            <person name="Pangilinan J."/>
            <person name="Park H.-J."/>
            <person name="Ramirez L."/>
            <person name="Alfaro M."/>
            <person name="Sun H."/>
            <person name="Tritt A."/>
            <person name="Yoshinaga Y."/>
            <person name="Zwiers L.-H."/>
            <person name="Turgeon B."/>
            <person name="Goodwin S."/>
            <person name="Spatafora J."/>
            <person name="Crous P."/>
            <person name="Grigoriev I."/>
        </authorList>
    </citation>
    <scope>NUCLEOTIDE SEQUENCE</scope>
    <source>
        <strain evidence="3">CBS 122367</strain>
    </source>
</reference>
<name>A0A6G1IRD8_9PLEO</name>
<evidence type="ECO:0000256" key="1">
    <source>
        <dbReference type="SAM" id="Coils"/>
    </source>
</evidence>
<proteinExistence type="predicted"/>
<dbReference type="AlphaFoldDB" id="A0A6G1IRD8"/>
<evidence type="ECO:0000313" key="4">
    <source>
        <dbReference type="Proteomes" id="UP000799291"/>
    </source>
</evidence>
<accession>A0A6G1IRD8</accession>
<organism evidence="3 4">
    <name type="scientific">Lentithecium fluviatile CBS 122367</name>
    <dbReference type="NCBI Taxonomy" id="1168545"/>
    <lineage>
        <taxon>Eukaryota</taxon>
        <taxon>Fungi</taxon>
        <taxon>Dikarya</taxon>
        <taxon>Ascomycota</taxon>
        <taxon>Pezizomycotina</taxon>
        <taxon>Dothideomycetes</taxon>
        <taxon>Pleosporomycetidae</taxon>
        <taxon>Pleosporales</taxon>
        <taxon>Massarineae</taxon>
        <taxon>Lentitheciaceae</taxon>
        <taxon>Lentithecium</taxon>
    </lineage>
</organism>
<dbReference type="PANTHER" id="PTHR10039">
    <property type="entry name" value="AMELOGENIN"/>
    <property type="match status" value="1"/>
</dbReference>
<dbReference type="Proteomes" id="UP000799291">
    <property type="component" value="Unassembled WGS sequence"/>
</dbReference>
<dbReference type="PANTHER" id="PTHR10039:SF5">
    <property type="entry name" value="NACHT DOMAIN-CONTAINING PROTEIN"/>
    <property type="match status" value="1"/>
</dbReference>
<protein>
    <recommendedName>
        <fullName evidence="2">DUF7791 domain-containing protein</fullName>
    </recommendedName>
</protein>
<feature type="domain" description="DUF7791" evidence="2">
    <location>
        <begin position="270"/>
        <end position="402"/>
    </location>
</feature>